<organism evidence="1 2">
    <name type="scientific">Helianthus annuus</name>
    <name type="common">Common sunflower</name>
    <dbReference type="NCBI Taxonomy" id="4232"/>
    <lineage>
        <taxon>Eukaryota</taxon>
        <taxon>Viridiplantae</taxon>
        <taxon>Streptophyta</taxon>
        <taxon>Embryophyta</taxon>
        <taxon>Tracheophyta</taxon>
        <taxon>Spermatophyta</taxon>
        <taxon>Magnoliopsida</taxon>
        <taxon>eudicotyledons</taxon>
        <taxon>Gunneridae</taxon>
        <taxon>Pentapetalae</taxon>
        <taxon>asterids</taxon>
        <taxon>campanulids</taxon>
        <taxon>Asterales</taxon>
        <taxon>Asteraceae</taxon>
        <taxon>Asteroideae</taxon>
        <taxon>Heliantheae alliance</taxon>
        <taxon>Heliantheae</taxon>
        <taxon>Helianthus</taxon>
    </lineage>
</organism>
<comment type="caution">
    <text evidence="1">The sequence shown here is derived from an EMBL/GenBank/DDBJ whole genome shotgun (WGS) entry which is preliminary data.</text>
</comment>
<protein>
    <submittedName>
        <fullName evidence="1">Uncharacterized protein</fullName>
    </submittedName>
</protein>
<dbReference type="AlphaFoldDB" id="A0A9K3N2N8"/>
<keyword evidence="2" id="KW-1185">Reference proteome</keyword>
<accession>A0A9K3N2N8</accession>
<sequence length="77" mass="9122">MAPTLRITTVKDKNEYKYWYQYYSNDIGYDCHCIGTVQTLAIAYDSKRILYCEYNYVLTKLIPQTIKTNTNTDTEVF</sequence>
<name>A0A9K3N2N8_HELAN</name>
<proteinExistence type="predicted"/>
<gene>
    <name evidence="1" type="ORF">HanXRQr2_Chr10g0421541</name>
</gene>
<reference evidence="1" key="2">
    <citation type="submission" date="2020-06" db="EMBL/GenBank/DDBJ databases">
        <title>Helianthus annuus Genome sequencing and assembly Release 2.</title>
        <authorList>
            <person name="Gouzy J."/>
            <person name="Langlade N."/>
            <person name="Munos S."/>
        </authorList>
    </citation>
    <scope>NUCLEOTIDE SEQUENCE</scope>
    <source>
        <tissue evidence="1">Leaves</tissue>
    </source>
</reference>
<dbReference type="Gramene" id="mRNA:HanXRQr2_Chr10g0421541">
    <property type="protein sequence ID" value="CDS:HanXRQr2_Chr10g0421541.1"/>
    <property type="gene ID" value="HanXRQr2_Chr10g0421541"/>
</dbReference>
<evidence type="ECO:0000313" key="1">
    <source>
        <dbReference type="EMBL" id="KAF5784834.1"/>
    </source>
</evidence>
<dbReference type="EMBL" id="MNCJ02000325">
    <property type="protein sequence ID" value="KAF5784834.1"/>
    <property type="molecule type" value="Genomic_DNA"/>
</dbReference>
<reference evidence="1" key="1">
    <citation type="journal article" date="2017" name="Nature">
        <title>The sunflower genome provides insights into oil metabolism, flowering and Asterid evolution.</title>
        <authorList>
            <person name="Badouin H."/>
            <person name="Gouzy J."/>
            <person name="Grassa C.J."/>
            <person name="Murat F."/>
            <person name="Staton S.E."/>
            <person name="Cottret L."/>
            <person name="Lelandais-Briere C."/>
            <person name="Owens G.L."/>
            <person name="Carrere S."/>
            <person name="Mayjonade B."/>
            <person name="Legrand L."/>
            <person name="Gill N."/>
            <person name="Kane N.C."/>
            <person name="Bowers J.E."/>
            <person name="Hubner S."/>
            <person name="Bellec A."/>
            <person name="Berard A."/>
            <person name="Berges H."/>
            <person name="Blanchet N."/>
            <person name="Boniface M.C."/>
            <person name="Brunel D."/>
            <person name="Catrice O."/>
            <person name="Chaidir N."/>
            <person name="Claudel C."/>
            <person name="Donnadieu C."/>
            <person name="Faraut T."/>
            <person name="Fievet G."/>
            <person name="Helmstetter N."/>
            <person name="King M."/>
            <person name="Knapp S.J."/>
            <person name="Lai Z."/>
            <person name="Le Paslier M.C."/>
            <person name="Lippi Y."/>
            <person name="Lorenzon L."/>
            <person name="Mandel J.R."/>
            <person name="Marage G."/>
            <person name="Marchand G."/>
            <person name="Marquand E."/>
            <person name="Bret-Mestries E."/>
            <person name="Morien E."/>
            <person name="Nambeesan S."/>
            <person name="Nguyen T."/>
            <person name="Pegot-Espagnet P."/>
            <person name="Pouilly N."/>
            <person name="Raftis F."/>
            <person name="Sallet E."/>
            <person name="Schiex T."/>
            <person name="Thomas J."/>
            <person name="Vandecasteele C."/>
            <person name="Vares D."/>
            <person name="Vear F."/>
            <person name="Vautrin S."/>
            <person name="Crespi M."/>
            <person name="Mangin B."/>
            <person name="Burke J.M."/>
            <person name="Salse J."/>
            <person name="Munos S."/>
            <person name="Vincourt P."/>
            <person name="Rieseberg L.H."/>
            <person name="Langlade N.B."/>
        </authorList>
    </citation>
    <scope>NUCLEOTIDE SEQUENCE</scope>
    <source>
        <tissue evidence="1">Leaves</tissue>
    </source>
</reference>
<evidence type="ECO:0000313" key="2">
    <source>
        <dbReference type="Proteomes" id="UP000215914"/>
    </source>
</evidence>
<dbReference type="Proteomes" id="UP000215914">
    <property type="component" value="Unassembled WGS sequence"/>
</dbReference>